<dbReference type="KEGG" id="hsk:H4317_18390"/>
<feature type="chain" id="PRO_5028952295" description="DUF3108 domain-containing protein" evidence="1">
    <location>
        <begin position="20"/>
        <end position="237"/>
    </location>
</feature>
<feature type="signal peptide" evidence="1">
    <location>
        <begin position="1"/>
        <end position="19"/>
    </location>
</feature>
<dbReference type="Pfam" id="PF21347">
    <property type="entry name" value="DUF3108_like"/>
    <property type="match status" value="1"/>
</dbReference>
<evidence type="ECO:0000256" key="1">
    <source>
        <dbReference type="SAM" id="SignalP"/>
    </source>
</evidence>
<evidence type="ECO:0000259" key="2">
    <source>
        <dbReference type="Pfam" id="PF21347"/>
    </source>
</evidence>
<gene>
    <name evidence="3" type="ORF">H4317_18390</name>
</gene>
<name>A0A7G7W6U6_9BACT</name>
<dbReference type="EMBL" id="CP060202">
    <property type="protein sequence ID" value="QNH62089.1"/>
    <property type="molecule type" value="Genomic_DNA"/>
</dbReference>
<feature type="domain" description="DUF3108" evidence="2">
    <location>
        <begin position="30"/>
        <end position="231"/>
    </location>
</feature>
<organism evidence="3 4">
    <name type="scientific">Hymenobacter sediminicola</name>
    <dbReference type="NCBI Taxonomy" id="2761579"/>
    <lineage>
        <taxon>Bacteria</taxon>
        <taxon>Pseudomonadati</taxon>
        <taxon>Bacteroidota</taxon>
        <taxon>Cytophagia</taxon>
        <taxon>Cytophagales</taxon>
        <taxon>Hymenobacteraceae</taxon>
        <taxon>Hymenobacter</taxon>
    </lineage>
</organism>
<keyword evidence="4" id="KW-1185">Reference proteome</keyword>
<dbReference type="Proteomes" id="UP000515489">
    <property type="component" value="Chromosome"/>
</dbReference>
<keyword evidence="1" id="KW-0732">Signal</keyword>
<evidence type="ECO:0000313" key="4">
    <source>
        <dbReference type="Proteomes" id="UP000515489"/>
    </source>
</evidence>
<evidence type="ECO:0000313" key="3">
    <source>
        <dbReference type="EMBL" id="QNH62089.1"/>
    </source>
</evidence>
<dbReference type="AlphaFoldDB" id="A0A7G7W6U6"/>
<dbReference type="Gene3D" id="2.40.360.20">
    <property type="match status" value="1"/>
</dbReference>
<protein>
    <recommendedName>
        <fullName evidence="2">DUF3108 domain-containing protein</fullName>
    </recommendedName>
</protein>
<dbReference type="InterPro" id="IPR049279">
    <property type="entry name" value="DUF3108-like"/>
</dbReference>
<sequence>MKPIIFLAFALVLSRATVAQDCGLYYDLRKGGVYELTTFDNRDQPSGRIVQEVREAKTSGGKTTALIHQQVFDKKGKASSTNDYTVECQAGLVRLDMRAMMNPQANAQGAQPDMDVQVSGDFLEIPAQPKQGTTLKNGTMTVAMRDKKSGVALSTTTISISNRRVEGSETIKTEAGSFACTKISQDVLMKTGMGNLAIPFTMRTVEWYAPGVGAVRSETYRKDKLMGYTLLTAAPTK</sequence>
<dbReference type="RefSeq" id="WP_185888006.1">
    <property type="nucleotide sequence ID" value="NZ_CP060202.1"/>
</dbReference>
<accession>A0A7G7W6U6</accession>
<proteinExistence type="predicted"/>
<reference evidence="3 4" key="1">
    <citation type="submission" date="2020-08" db="EMBL/GenBank/DDBJ databases">
        <title>Hymenobacter sp. S2-20-2 genome sequencing.</title>
        <authorList>
            <person name="Jin L."/>
        </authorList>
    </citation>
    <scope>NUCLEOTIDE SEQUENCE [LARGE SCALE GENOMIC DNA]</scope>
    <source>
        <strain evidence="3 4">S2-20-2</strain>
    </source>
</reference>